<evidence type="ECO:0000313" key="1">
    <source>
        <dbReference type="EMBL" id="AJY46062.1"/>
    </source>
</evidence>
<dbReference type="PATRIC" id="fig|1486262.3.peg.2254"/>
<dbReference type="EMBL" id="CP010803">
    <property type="protein sequence ID" value="AJY46062.1"/>
    <property type="molecule type" value="Genomic_DNA"/>
</dbReference>
<dbReference type="Proteomes" id="UP000032611">
    <property type="component" value="Chromosome"/>
</dbReference>
<name>A0A0D5LQL9_MAREN</name>
<keyword evidence="2" id="KW-1185">Reference proteome</keyword>
<evidence type="ECO:0000313" key="2">
    <source>
        <dbReference type="Proteomes" id="UP000032611"/>
    </source>
</evidence>
<dbReference type="STRING" id="1486262.TM49_10870"/>
<reference evidence="1 2" key="1">
    <citation type="journal article" date="2015" name="Genome Announc.">
        <title>Complete genome sequence of Martelella endophytica YC6887, which has antifungal activity associated with a halophyte.</title>
        <authorList>
            <person name="Khan A."/>
            <person name="Khan H."/>
            <person name="Chung E.J."/>
            <person name="Hossain M.T."/>
            <person name="Chung Y.R."/>
        </authorList>
    </citation>
    <scope>NUCLEOTIDE SEQUENCE [LARGE SCALE GENOMIC DNA]</scope>
    <source>
        <strain evidence="1">YC6887</strain>
    </source>
</reference>
<sequence>MGFLPPSPTNFNVFQVVWRELALPRTALAGARAEVEQDDLTLQIGKCYGIIVTEGENGYSMPFTPVRE</sequence>
<proteinExistence type="predicted"/>
<accession>A0A0D5LQL9</accession>
<dbReference type="HOGENOM" id="CLU_2789007_0_0_5"/>
<dbReference type="AlphaFoldDB" id="A0A0D5LQL9"/>
<gene>
    <name evidence="1" type="ORF">TM49_10870</name>
</gene>
<organism evidence="1 2">
    <name type="scientific">Martelella endophytica</name>
    <dbReference type="NCBI Taxonomy" id="1486262"/>
    <lineage>
        <taxon>Bacteria</taxon>
        <taxon>Pseudomonadati</taxon>
        <taxon>Pseudomonadota</taxon>
        <taxon>Alphaproteobacteria</taxon>
        <taxon>Hyphomicrobiales</taxon>
        <taxon>Aurantimonadaceae</taxon>
        <taxon>Martelella</taxon>
    </lineage>
</organism>
<protein>
    <submittedName>
        <fullName evidence="1">Uncharacterized protein</fullName>
    </submittedName>
</protein>
<dbReference type="KEGG" id="mey:TM49_10870"/>